<dbReference type="OrthoDB" id="73875at2759"/>
<evidence type="ECO:0000256" key="4">
    <source>
        <dbReference type="ARBA" id="ARBA00023277"/>
    </source>
</evidence>
<proteinExistence type="inferred from homology"/>
<dbReference type="InterPro" id="IPR050314">
    <property type="entry name" value="Glycosyl_Hydrlase_18"/>
</dbReference>
<dbReference type="EMBL" id="KN880493">
    <property type="protein sequence ID" value="KIY68919.1"/>
    <property type="molecule type" value="Genomic_DNA"/>
</dbReference>
<evidence type="ECO:0000256" key="6">
    <source>
        <dbReference type="ARBA" id="ARBA00023326"/>
    </source>
</evidence>
<dbReference type="InterPro" id="IPR029070">
    <property type="entry name" value="Chitinase_insertion_sf"/>
</dbReference>
<dbReference type="PANTHER" id="PTHR11177">
    <property type="entry name" value="CHITINASE"/>
    <property type="match status" value="1"/>
</dbReference>
<dbReference type="InterPro" id="IPR017853">
    <property type="entry name" value="GH"/>
</dbReference>
<dbReference type="InterPro" id="IPR001579">
    <property type="entry name" value="Glyco_hydro_18_chit_AS"/>
</dbReference>
<evidence type="ECO:0000313" key="12">
    <source>
        <dbReference type="Proteomes" id="UP000054007"/>
    </source>
</evidence>
<accession>A0A0D7BFN3</accession>
<gene>
    <name evidence="11" type="ORF">CYLTODRAFT_421154</name>
</gene>
<dbReference type="Pfam" id="PF00704">
    <property type="entry name" value="Glyco_hydro_18"/>
    <property type="match status" value="1"/>
</dbReference>
<dbReference type="STRING" id="1314674.A0A0D7BFN3"/>
<feature type="domain" description="GH18" evidence="10">
    <location>
        <begin position="148"/>
        <end position="529"/>
    </location>
</feature>
<evidence type="ECO:0000256" key="2">
    <source>
        <dbReference type="ARBA" id="ARBA00022801"/>
    </source>
</evidence>
<dbReference type="Proteomes" id="UP000054007">
    <property type="component" value="Unassembled WGS sequence"/>
</dbReference>
<dbReference type="InterPro" id="IPR001223">
    <property type="entry name" value="Glyco_hydro18_cat"/>
</dbReference>
<evidence type="ECO:0000256" key="5">
    <source>
        <dbReference type="ARBA" id="ARBA00023295"/>
    </source>
</evidence>
<keyword evidence="4" id="KW-0119">Carbohydrate metabolism</keyword>
<evidence type="ECO:0000259" key="9">
    <source>
        <dbReference type="PROSITE" id="PS50195"/>
    </source>
</evidence>
<dbReference type="SUPFAM" id="SSF64268">
    <property type="entry name" value="PX domain"/>
    <property type="match status" value="1"/>
</dbReference>
<keyword evidence="2 7" id="KW-0378">Hydrolase</keyword>
<dbReference type="InterPro" id="IPR001683">
    <property type="entry name" value="PX_dom"/>
</dbReference>
<dbReference type="SMART" id="SM00636">
    <property type="entry name" value="Glyco_18"/>
    <property type="match status" value="1"/>
</dbReference>
<dbReference type="Gene3D" id="3.10.50.10">
    <property type="match status" value="1"/>
</dbReference>
<evidence type="ECO:0000256" key="1">
    <source>
        <dbReference type="ARBA" id="ARBA00000822"/>
    </source>
</evidence>
<dbReference type="GO" id="GO:0006032">
    <property type="term" value="P:chitin catabolic process"/>
    <property type="evidence" value="ECO:0007669"/>
    <property type="project" value="UniProtKB-KW"/>
</dbReference>
<dbReference type="GO" id="GO:0005576">
    <property type="term" value="C:extracellular region"/>
    <property type="evidence" value="ECO:0007669"/>
    <property type="project" value="TreeGrafter"/>
</dbReference>
<keyword evidence="5 7" id="KW-0326">Glycosidase</keyword>
<dbReference type="SUPFAM" id="SSF51445">
    <property type="entry name" value="(Trans)glycosidases"/>
    <property type="match status" value="1"/>
</dbReference>
<dbReference type="GO" id="GO:0000272">
    <property type="term" value="P:polysaccharide catabolic process"/>
    <property type="evidence" value="ECO:0007669"/>
    <property type="project" value="UniProtKB-KW"/>
</dbReference>
<dbReference type="GO" id="GO:0035091">
    <property type="term" value="F:phosphatidylinositol binding"/>
    <property type="evidence" value="ECO:0007669"/>
    <property type="project" value="InterPro"/>
</dbReference>
<comment type="catalytic activity">
    <reaction evidence="1">
        <text>Random endo-hydrolysis of N-acetyl-beta-D-glucosaminide (1-&gt;4)-beta-linkages in chitin and chitodextrins.</text>
        <dbReference type="EC" id="3.2.1.14"/>
    </reaction>
</comment>
<feature type="domain" description="PX" evidence="9">
    <location>
        <begin position="1"/>
        <end position="114"/>
    </location>
</feature>
<dbReference type="PANTHER" id="PTHR11177:SF317">
    <property type="entry name" value="CHITINASE 12-RELATED"/>
    <property type="match status" value="1"/>
</dbReference>
<dbReference type="PROSITE" id="PS50195">
    <property type="entry name" value="PX"/>
    <property type="match status" value="1"/>
</dbReference>
<evidence type="ECO:0000256" key="3">
    <source>
        <dbReference type="ARBA" id="ARBA00023024"/>
    </source>
</evidence>
<name>A0A0D7BFN3_9AGAR</name>
<dbReference type="GO" id="GO:0008843">
    <property type="term" value="F:endochitinase activity"/>
    <property type="evidence" value="ECO:0007669"/>
    <property type="project" value="UniProtKB-EC"/>
</dbReference>
<organism evidence="11 12">
    <name type="scientific">Cylindrobasidium torrendii FP15055 ss-10</name>
    <dbReference type="NCBI Taxonomy" id="1314674"/>
    <lineage>
        <taxon>Eukaryota</taxon>
        <taxon>Fungi</taxon>
        <taxon>Dikarya</taxon>
        <taxon>Basidiomycota</taxon>
        <taxon>Agaricomycotina</taxon>
        <taxon>Agaricomycetes</taxon>
        <taxon>Agaricomycetidae</taxon>
        <taxon>Agaricales</taxon>
        <taxon>Marasmiineae</taxon>
        <taxon>Physalacriaceae</taxon>
        <taxon>Cylindrobasidium</taxon>
    </lineage>
</organism>
<keyword evidence="6" id="KW-0624">Polysaccharide degradation</keyword>
<keyword evidence="3" id="KW-0146">Chitin degradation</keyword>
<dbReference type="Pfam" id="PF00787">
    <property type="entry name" value="PX"/>
    <property type="match status" value="1"/>
</dbReference>
<evidence type="ECO:0000256" key="7">
    <source>
        <dbReference type="RuleBase" id="RU000489"/>
    </source>
</evidence>
<comment type="similarity">
    <text evidence="8">Belongs to the glycosyl hydrolase 18 family.</text>
</comment>
<sequence>MPPLITINKHTTTSSPRPHILYSVELTRNGAHYTLQKRYSDFIHLEHNLGGTGHALPPKRILTTTFLPSAWIDDALISERKTGLQAYLEALLNDPKFSDSNEIRSFFVPGNASDGSFHPEDAVPSTFSRQTALSMVKGAPRSKAVSNPIAASYYPDWATGTLAPENIDFSKYDILFFAFAMPNQSSGLDWDSGGQDVLNRLVSSARNSGQGTKVVLSVGGWGGSYWFSNAVTNKTNRTTFVQAMADAINNHDLDGVDIDWEYPNSTGAGNPHASEDTANLLKLFKALRTQIGDNKIISSAVTHQPWLGANGSPLTDVSSFAAVMDYVNIMNYDVWGASANPGPNAPYEDKCGTNTQPQATAKAAFASWTNAGFPANKLLLGLPTYGYVSQSTATGLSGSLVEGKKSSTTLIPHPREKKGIKAKADANLQSWYGQQIPFGKIVESGALFKQADGTYNSTNGFTYQWDWCSDTPYIYNVSQSTVVTFDDTASLGIKAQYALESGMAGCFTWSLEEDDGTALQDAVRARLGK</sequence>
<dbReference type="InterPro" id="IPR011583">
    <property type="entry name" value="Chitinase_II/V-like_cat"/>
</dbReference>
<evidence type="ECO:0000313" key="11">
    <source>
        <dbReference type="EMBL" id="KIY68919.1"/>
    </source>
</evidence>
<dbReference type="AlphaFoldDB" id="A0A0D7BFN3"/>
<keyword evidence="12" id="KW-1185">Reference proteome</keyword>
<dbReference type="SMART" id="SM00312">
    <property type="entry name" value="PX"/>
    <property type="match status" value="1"/>
</dbReference>
<dbReference type="InterPro" id="IPR036871">
    <property type="entry name" value="PX_dom_sf"/>
</dbReference>
<dbReference type="Gene3D" id="3.30.1520.10">
    <property type="entry name" value="Phox-like domain"/>
    <property type="match status" value="1"/>
</dbReference>
<reference evidence="11 12" key="1">
    <citation type="journal article" date="2015" name="Fungal Genet. Biol.">
        <title>Evolution of novel wood decay mechanisms in Agaricales revealed by the genome sequences of Fistulina hepatica and Cylindrobasidium torrendii.</title>
        <authorList>
            <person name="Floudas D."/>
            <person name="Held B.W."/>
            <person name="Riley R."/>
            <person name="Nagy L.G."/>
            <person name="Koehler G."/>
            <person name="Ransdell A.S."/>
            <person name="Younus H."/>
            <person name="Chow J."/>
            <person name="Chiniquy J."/>
            <person name="Lipzen A."/>
            <person name="Tritt A."/>
            <person name="Sun H."/>
            <person name="Haridas S."/>
            <person name="LaButti K."/>
            <person name="Ohm R.A."/>
            <person name="Kues U."/>
            <person name="Blanchette R.A."/>
            <person name="Grigoriev I.V."/>
            <person name="Minto R.E."/>
            <person name="Hibbett D.S."/>
        </authorList>
    </citation>
    <scope>NUCLEOTIDE SEQUENCE [LARGE SCALE GENOMIC DNA]</scope>
    <source>
        <strain evidence="11 12">FP15055 ss-10</strain>
    </source>
</reference>
<evidence type="ECO:0000259" key="10">
    <source>
        <dbReference type="PROSITE" id="PS51910"/>
    </source>
</evidence>
<dbReference type="GO" id="GO:0008061">
    <property type="term" value="F:chitin binding"/>
    <property type="evidence" value="ECO:0007669"/>
    <property type="project" value="InterPro"/>
</dbReference>
<evidence type="ECO:0000256" key="8">
    <source>
        <dbReference type="RuleBase" id="RU004453"/>
    </source>
</evidence>
<dbReference type="PROSITE" id="PS01095">
    <property type="entry name" value="GH18_1"/>
    <property type="match status" value="1"/>
</dbReference>
<dbReference type="Gene3D" id="3.20.20.80">
    <property type="entry name" value="Glycosidases"/>
    <property type="match status" value="1"/>
</dbReference>
<protein>
    <submittedName>
        <fullName evidence="11">Glycoside hydrolase family 18 protein</fullName>
    </submittedName>
</protein>
<dbReference type="PROSITE" id="PS51910">
    <property type="entry name" value="GH18_2"/>
    <property type="match status" value="1"/>
</dbReference>